<dbReference type="PANTHER" id="PTHR42803:SF1">
    <property type="entry name" value="BROAD-SPECIFICITY LINEAR ACYL-COA DEHYDROGENASE FADE5"/>
    <property type="match status" value="1"/>
</dbReference>
<feature type="domain" description="Acyl-CoA dehydrogenase/oxidase N-terminal" evidence="9">
    <location>
        <begin position="63"/>
        <end position="180"/>
    </location>
</feature>
<dbReference type="Proteomes" id="UP000001357">
    <property type="component" value="Unassembled WGS sequence"/>
</dbReference>
<dbReference type="PANTHER" id="PTHR42803">
    <property type="entry name" value="ACYL-COA DEHYDROGENASE"/>
    <property type="match status" value="1"/>
</dbReference>
<sequence length="630" mass="70166">MALLARSLRASAQPALVFARSMGVQYKAPIRDIQFVVDEVLNGDRHYQKAGFTDVSSDFRHSVLEEMAKFSEEVLSPLNAAGDEHGCKLDAKTKDVTTPPGWKEAYEQYKEGGWQSLSVAEEYGGQNLPLSLGLIKSELIATANWAWGMYPGLSIGAMNTLTLHGSEEQKQQYLTKLAEGTWLGTMCLTEPQCGTDLGQMKTKAVKQADGSYKITGTKIFISCGEHDFTENIVHIVLARTENAPPGTKGISLFIVPKYLQKEDGSLETKKNLVCGGLEKKMGIHGSSTCVMNFEDSKGWLIGEENKGLFQMFTFMNTARIGTALQGLGAAELAYQGALPYTKERMSMRALSGTREPEKAGDAIIHHGDVRRMLLTCKAFAEGARSMMYETSMLADYMLTAKTPEEHKKVDDEMGFLTPILKGFITEIGVEAASQGLQCFGGHGYLQDWGMEQNMRDARIGTLYEGTTGIQALDLLGRKILLQGGKNWLSYTGECFKYMKKQLWDNRQTSQHKREIVRLLPYFAKWYYMTGRVALRARSDADALSAASNDYLMYSGYTVMGFHWLRMMDVASERLANGGLSKEDELFYKAKVQTGQFYFDHLLPRANSHFQSALASHKSIMGEDAFNFQQQ</sequence>
<dbReference type="AlphaFoldDB" id="A9V1X7"/>
<evidence type="ECO:0000256" key="5">
    <source>
        <dbReference type="ARBA" id="ARBA00023002"/>
    </source>
</evidence>
<evidence type="ECO:0000256" key="2">
    <source>
        <dbReference type="ARBA" id="ARBA00009347"/>
    </source>
</evidence>
<dbReference type="SUPFAM" id="SSF56645">
    <property type="entry name" value="Acyl-CoA dehydrogenase NM domain-like"/>
    <property type="match status" value="1"/>
</dbReference>
<dbReference type="Pfam" id="PF12806">
    <property type="entry name" value="Acyl-CoA_dh_C"/>
    <property type="match status" value="1"/>
</dbReference>
<dbReference type="Pfam" id="PF02771">
    <property type="entry name" value="Acyl-CoA_dh_N"/>
    <property type="match status" value="1"/>
</dbReference>
<dbReference type="InterPro" id="IPR025878">
    <property type="entry name" value="Acyl-CoA_dh-like_C_dom"/>
</dbReference>
<dbReference type="RefSeq" id="XP_001746745.1">
    <property type="nucleotide sequence ID" value="XM_001746693.1"/>
</dbReference>
<dbReference type="InParanoid" id="A9V1X7"/>
<dbReference type="InterPro" id="IPR009075">
    <property type="entry name" value="AcylCo_DH/oxidase_C"/>
</dbReference>
<feature type="domain" description="Acetyl-CoA dehydrogenase-like C-terminal" evidence="10">
    <location>
        <begin position="511"/>
        <end position="620"/>
    </location>
</feature>
<feature type="domain" description="Acyl-CoA dehydrogenase/oxidase C-terminal" evidence="7">
    <location>
        <begin position="305"/>
        <end position="473"/>
    </location>
</feature>
<comment type="similarity">
    <text evidence="2 6">Belongs to the acyl-CoA dehydrogenase family.</text>
</comment>
<dbReference type="GO" id="GO:0050660">
    <property type="term" value="F:flavin adenine dinucleotide binding"/>
    <property type="evidence" value="ECO:0007669"/>
    <property type="project" value="InterPro"/>
</dbReference>
<evidence type="ECO:0000259" key="7">
    <source>
        <dbReference type="Pfam" id="PF00441"/>
    </source>
</evidence>
<dbReference type="InterPro" id="IPR046373">
    <property type="entry name" value="Acyl-CoA_Oxase/DH_mid-dom_sf"/>
</dbReference>
<protein>
    <recommendedName>
        <fullName evidence="13">Acyl-CoA dehydrogenase</fullName>
    </recommendedName>
</protein>
<gene>
    <name evidence="11" type="ORF">MONBRDRAFT_37466</name>
</gene>
<dbReference type="GO" id="GO:0016627">
    <property type="term" value="F:oxidoreductase activity, acting on the CH-CH group of donors"/>
    <property type="evidence" value="ECO:0007669"/>
    <property type="project" value="InterPro"/>
</dbReference>
<evidence type="ECO:0000259" key="9">
    <source>
        <dbReference type="Pfam" id="PF02771"/>
    </source>
</evidence>
<evidence type="ECO:0000259" key="10">
    <source>
        <dbReference type="Pfam" id="PF12806"/>
    </source>
</evidence>
<accession>A9V1X7</accession>
<evidence type="ECO:0000256" key="3">
    <source>
        <dbReference type="ARBA" id="ARBA00022630"/>
    </source>
</evidence>
<keyword evidence="3 6" id="KW-0285">Flavoprotein</keyword>
<dbReference type="Gene3D" id="2.40.110.10">
    <property type="entry name" value="Butyryl-CoA Dehydrogenase, subunit A, domain 2"/>
    <property type="match status" value="1"/>
</dbReference>
<feature type="domain" description="Acyl-CoA oxidase/dehydrogenase middle" evidence="8">
    <location>
        <begin position="186"/>
        <end position="295"/>
    </location>
</feature>
<reference evidence="11 12" key="1">
    <citation type="journal article" date="2008" name="Nature">
        <title>The genome of the choanoflagellate Monosiga brevicollis and the origin of metazoans.</title>
        <authorList>
            <consortium name="JGI Sequencing"/>
            <person name="King N."/>
            <person name="Westbrook M.J."/>
            <person name="Young S.L."/>
            <person name="Kuo A."/>
            <person name="Abedin M."/>
            <person name="Chapman J."/>
            <person name="Fairclough S."/>
            <person name="Hellsten U."/>
            <person name="Isogai Y."/>
            <person name="Letunic I."/>
            <person name="Marr M."/>
            <person name="Pincus D."/>
            <person name="Putnam N."/>
            <person name="Rokas A."/>
            <person name="Wright K.J."/>
            <person name="Zuzow R."/>
            <person name="Dirks W."/>
            <person name="Good M."/>
            <person name="Goodstein D."/>
            <person name="Lemons D."/>
            <person name="Li W."/>
            <person name="Lyons J.B."/>
            <person name="Morris A."/>
            <person name="Nichols S."/>
            <person name="Richter D.J."/>
            <person name="Salamov A."/>
            <person name="Bork P."/>
            <person name="Lim W.A."/>
            <person name="Manning G."/>
            <person name="Miller W.T."/>
            <person name="McGinnis W."/>
            <person name="Shapiro H."/>
            <person name="Tjian R."/>
            <person name="Grigoriev I.V."/>
            <person name="Rokhsar D."/>
        </authorList>
    </citation>
    <scope>NUCLEOTIDE SEQUENCE [LARGE SCALE GENOMIC DNA]</scope>
    <source>
        <strain evidence="12">MX1 / ATCC 50154</strain>
    </source>
</reference>
<comment type="cofactor">
    <cofactor evidence="1 6">
        <name>FAD</name>
        <dbReference type="ChEBI" id="CHEBI:57692"/>
    </cofactor>
</comment>
<dbReference type="Pfam" id="PF02770">
    <property type="entry name" value="Acyl-CoA_dh_M"/>
    <property type="match status" value="1"/>
</dbReference>
<keyword evidence="4 6" id="KW-0274">FAD</keyword>
<dbReference type="InterPro" id="IPR013786">
    <property type="entry name" value="AcylCoA_DH/ox_N"/>
</dbReference>
<keyword evidence="5 6" id="KW-0560">Oxidoreductase</keyword>
<proteinExistence type="inferred from homology"/>
<evidence type="ECO:0000313" key="12">
    <source>
        <dbReference type="Proteomes" id="UP000001357"/>
    </source>
</evidence>
<evidence type="ECO:0000256" key="6">
    <source>
        <dbReference type="RuleBase" id="RU362125"/>
    </source>
</evidence>
<dbReference type="Gene3D" id="1.20.140.10">
    <property type="entry name" value="Butyryl-CoA Dehydrogenase, subunit A, domain 3"/>
    <property type="match status" value="1"/>
</dbReference>
<evidence type="ECO:0000256" key="1">
    <source>
        <dbReference type="ARBA" id="ARBA00001974"/>
    </source>
</evidence>
<dbReference type="OMA" id="DNRINMI"/>
<dbReference type="InterPro" id="IPR009100">
    <property type="entry name" value="AcylCoA_DH/oxidase_NM_dom_sf"/>
</dbReference>
<dbReference type="STRING" id="81824.A9V1X7"/>
<dbReference type="GeneID" id="5892020"/>
<dbReference type="KEGG" id="mbr:MONBRDRAFT_37466"/>
<keyword evidence="12" id="KW-1185">Reference proteome</keyword>
<evidence type="ECO:0000256" key="4">
    <source>
        <dbReference type="ARBA" id="ARBA00022827"/>
    </source>
</evidence>
<evidence type="ECO:0008006" key="13">
    <source>
        <dbReference type="Google" id="ProtNLM"/>
    </source>
</evidence>
<organism evidence="11 12">
    <name type="scientific">Monosiga brevicollis</name>
    <name type="common">Choanoflagellate</name>
    <dbReference type="NCBI Taxonomy" id="81824"/>
    <lineage>
        <taxon>Eukaryota</taxon>
        <taxon>Choanoflagellata</taxon>
        <taxon>Craspedida</taxon>
        <taxon>Salpingoecidae</taxon>
        <taxon>Monosiga</taxon>
    </lineage>
</organism>
<evidence type="ECO:0000259" key="8">
    <source>
        <dbReference type="Pfam" id="PF02770"/>
    </source>
</evidence>
<dbReference type="InterPro" id="IPR036250">
    <property type="entry name" value="AcylCo_DH-like_C"/>
</dbReference>
<dbReference type="FunFam" id="2.40.110.10:FF:000031">
    <property type="entry name" value="Acyl-CoA dehydrogenase, putative"/>
    <property type="match status" value="1"/>
</dbReference>
<dbReference type="InterPro" id="IPR052166">
    <property type="entry name" value="Diverse_Acyl-CoA_DH"/>
</dbReference>
<dbReference type="InterPro" id="IPR037069">
    <property type="entry name" value="AcylCoA_DH/ox_N_sf"/>
</dbReference>
<evidence type="ECO:0000313" key="11">
    <source>
        <dbReference type="EMBL" id="EDQ88641.1"/>
    </source>
</evidence>
<dbReference type="eggNOG" id="KOG0141">
    <property type="taxonomic scope" value="Eukaryota"/>
</dbReference>
<dbReference type="Pfam" id="PF00441">
    <property type="entry name" value="Acyl-CoA_dh_1"/>
    <property type="match status" value="1"/>
</dbReference>
<dbReference type="EMBL" id="CH991554">
    <property type="protein sequence ID" value="EDQ88641.1"/>
    <property type="molecule type" value="Genomic_DNA"/>
</dbReference>
<name>A9V1X7_MONBE</name>
<dbReference type="Gene3D" id="1.10.540.10">
    <property type="entry name" value="Acyl-CoA dehydrogenase/oxidase, N-terminal domain"/>
    <property type="match status" value="1"/>
</dbReference>
<dbReference type="InterPro" id="IPR006091">
    <property type="entry name" value="Acyl-CoA_Oxase/DH_mid-dom"/>
</dbReference>
<dbReference type="SUPFAM" id="SSF47203">
    <property type="entry name" value="Acyl-CoA dehydrogenase C-terminal domain-like"/>
    <property type="match status" value="1"/>
</dbReference>